<dbReference type="AlphaFoldDB" id="A0A8S3XVM9"/>
<evidence type="ECO:0000313" key="1">
    <source>
        <dbReference type="EMBL" id="CAG5039177.1"/>
    </source>
</evidence>
<keyword evidence="2" id="KW-1185">Reference proteome</keyword>
<dbReference type="Proteomes" id="UP000691718">
    <property type="component" value="Unassembled WGS sequence"/>
</dbReference>
<comment type="caution">
    <text evidence="1">The sequence shown here is derived from an EMBL/GenBank/DDBJ whole genome shotgun (WGS) entry which is preliminary data.</text>
</comment>
<organism evidence="1 2">
    <name type="scientific">Parnassius apollo</name>
    <name type="common">Apollo butterfly</name>
    <name type="synonym">Papilio apollo</name>
    <dbReference type="NCBI Taxonomy" id="110799"/>
    <lineage>
        <taxon>Eukaryota</taxon>
        <taxon>Metazoa</taxon>
        <taxon>Ecdysozoa</taxon>
        <taxon>Arthropoda</taxon>
        <taxon>Hexapoda</taxon>
        <taxon>Insecta</taxon>
        <taxon>Pterygota</taxon>
        <taxon>Neoptera</taxon>
        <taxon>Endopterygota</taxon>
        <taxon>Lepidoptera</taxon>
        <taxon>Glossata</taxon>
        <taxon>Ditrysia</taxon>
        <taxon>Papilionoidea</taxon>
        <taxon>Papilionidae</taxon>
        <taxon>Parnassiinae</taxon>
        <taxon>Parnassini</taxon>
        <taxon>Parnassius</taxon>
        <taxon>Parnassius</taxon>
    </lineage>
</organism>
<evidence type="ECO:0000313" key="2">
    <source>
        <dbReference type="Proteomes" id="UP000691718"/>
    </source>
</evidence>
<name>A0A8S3XVM9_PARAO</name>
<gene>
    <name evidence="1" type="ORF">PAPOLLO_LOCUS21559</name>
</gene>
<dbReference type="OrthoDB" id="7491125at2759"/>
<protein>
    <submittedName>
        <fullName evidence="1">(apollo) hypothetical protein</fullName>
    </submittedName>
</protein>
<reference evidence="1" key="1">
    <citation type="submission" date="2021-04" db="EMBL/GenBank/DDBJ databases">
        <authorList>
            <person name="Tunstrom K."/>
        </authorList>
    </citation>
    <scope>NUCLEOTIDE SEQUENCE</scope>
</reference>
<accession>A0A8S3XVM9</accession>
<sequence length="114" mass="13441">MHLIQWNPFTTENKGPFARSNRFRLHFVNIMDRPKCINYMAPVVDLRSYEFCVTLQDRVNVNFEHGAALLQGYNVTGFFSWGERQGKTLPFIIVYIPKFKDWLEDIVSLQNILL</sequence>
<dbReference type="EMBL" id="CAJQZP010001331">
    <property type="protein sequence ID" value="CAG5039177.1"/>
    <property type="molecule type" value="Genomic_DNA"/>
</dbReference>
<proteinExistence type="predicted"/>